<dbReference type="SUPFAM" id="SSF55961">
    <property type="entry name" value="Bet v1-like"/>
    <property type="match status" value="1"/>
</dbReference>
<evidence type="ECO:0000313" key="1">
    <source>
        <dbReference type="EMBL" id="MFC3877801.1"/>
    </source>
</evidence>
<organism evidence="1 2">
    <name type="scientific">Winogradskyella maritima</name>
    <dbReference type="NCBI Taxonomy" id="1517766"/>
    <lineage>
        <taxon>Bacteria</taxon>
        <taxon>Pseudomonadati</taxon>
        <taxon>Bacteroidota</taxon>
        <taxon>Flavobacteriia</taxon>
        <taxon>Flavobacteriales</taxon>
        <taxon>Flavobacteriaceae</taxon>
        <taxon>Winogradskyella</taxon>
    </lineage>
</organism>
<dbReference type="RefSeq" id="WP_386100911.1">
    <property type="nucleotide sequence ID" value="NZ_JBHSAT010000020.1"/>
</dbReference>
<protein>
    <submittedName>
        <fullName evidence="1">SRPBCC family protein</fullName>
    </submittedName>
</protein>
<dbReference type="Gene3D" id="3.30.530.20">
    <property type="match status" value="1"/>
</dbReference>
<accession>A0ABV8ALN4</accession>
<dbReference type="EMBL" id="JBHSAT010000020">
    <property type="protein sequence ID" value="MFC3877801.1"/>
    <property type="molecule type" value="Genomic_DNA"/>
</dbReference>
<comment type="caution">
    <text evidence="1">The sequence shown here is derived from an EMBL/GenBank/DDBJ whole genome shotgun (WGS) entry which is preliminary data.</text>
</comment>
<name>A0ABV8ALN4_9FLAO</name>
<gene>
    <name evidence="1" type="ORF">ACFOSX_11250</name>
</gene>
<reference evidence="2" key="1">
    <citation type="journal article" date="2019" name="Int. J. Syst. Evol. Microbiol.">
        <title>The Global Catalogue of Microorganisms (GCM) 10K type strain sequencing project: providing services to taxonomists for standard genome sequencing and annotation.</title>
        <authorList>
            <consortium name="The Broad Institute Genomics Platform"/>
            <consortium name="The Broad Institute Genome Sequencing Center for Infectious Disease"/>
            <person name="Wu L."/>
            <person name="Ma J."/>
        </authorList>
    </citation>
    <scope>NUCLEOTIDE SEQUENCE [LARGE SCALE GENOMIC DNA]</scope>
    <source>
        <strain evidence="2">CECT 8979</strain>
    </source>
</reference>
<keyword evidence="2" id="KW-1185">Reference proteome</keyword>
<evidence type="ECO:0000313" key="2">
    <source>
        <dbReference type="Proteomes" id="UP001595812"/>
    </source>
</evidence>
<dbReference type="InterPro" id="IPR023393">
    <property type="entry name" value="START-like_dom_sf"/>
</dbReference>
<dbReference type="CDD" id="cd07812">
    <property type="entry name" value="SRPBCC"/>
    <property type="match status" value="1"/>
</dbReference>
<proteinExistence type="predicted"/>
<sequence length="151" mass="17485">MKYSSEIIIEQNLDYVIEKLDSRDNLKHWQKGLVKAEHISGTPGELGSKMKLEYDMDGRKMELIETVTKRNFPKEFHATYSTKGMHNHQENTFESTPEGFTKWISKNEFLPTSFFMRLMLVAMPGAFKKQSMVFMTNFKNFVENGTSVANA</sequence>
<dbReference type="Proteomes" id="UP001595812">
    <property type="component" value="Unassembled WGS sequence"/>
</dbReference>